<dbReference type="Proteomes" id="UP000323946">
    <property type="component" value="Unassembled WGS sequence"/>
</dbReference>
<comment type="caution">
    <text evidence="1">The sequence shown here is derived from an EMBL/GenBank/DDBJ whole genome shotgun (WGS) entry which is preliminary data.</text>
</comment>
<dbReference type="EMBL" id="VWPH01000019">
    <property type="protein sequence ID" value="KAA5826100.1"/>
    <property type="molecule type" value="Genomic_DNA"/>
</dbReference>
<evidence type="ECO:0000313" key="1">
    <source>
        <dbReference type="EMBL" id="KAA5826100.1"/>
    </source>
</evidence>
<proteinExistence type="predicted"/>
<name>A0A5M7BBN6_SACHI</name>
<accession>A0A5M7BBN6</accession>
<sequence length="87" mass="9487">MHVLHGRCRNLPKEEDQVKLTFRGTTSHAGTCPTLYSTDQGTYVVQGYKVTDPEALAALRERGLPDHETAVEVPAALLDVFVPKAAP</sequence>
<dbReference type="OrthoDB" id="3577809at2"/>
<organism evidence="1 2">
    <name type="scientific">Saccharopolyspora hirsuta</name>
    <dbReference type="NCBI Taxonomy" id="1837"/>
    <lineage>
        <taxon>Bacteria</taxon>
        <taxon>Bacillati</taxon>
        <taxon>Actinomycetota</taxon>
        <taxon>Actinomycetes</taxon>
        <taxon>Pseudonocardiales</taxon>
        <taxon>Pseudonocardiaceae</taxon>
        <taxon>Saccharopolyspora</taxon>
    </lineage>
</organism>
<dbReference type="AlphaFoldDB" id="A0A5M7BBN6"/>
<evidence type="ECO:0000313" key="2">
    <source>
        <dbReference type="Proteomes" id="UP000323946"/>
    </source>
</evidence>
<reference evidence="1 2" key="1">
    <citation type="submission" date="2019-09" db="EMBL/GenBank/DDBJ databases">
        <title>Draft genome sequence of the thermophilic Saccharopolyspora hirsuta VKM Ac-666T.</title>
        <authorList>
            <person name="Lobastova T.G."/>
            <person name="Fokina V."/>
            <person name="Bragin E.Y."/>
            <person name="Shtratnikova V.Y."/>
            <person name="Starodumova I.P."/>
            <person name="Tarlachkov S.V."/>
            <person name="Donova M.V."/>
        </authorList>
    </citation>
    <scope>NUCLEOTIDE SEQUENCE [LARGE SCALE GENOMIC DNA]</scope>
    <source>
        <strain evidence="1 2">VKM Ac-666</strain>
    </source>
</reference>
<gene>
    <name evidence="1" type="ORF">F1721_31975</name>
</gene>
<keyword evidence="2" id="KW-1185">Reference proteome</keyword>
<protein>
    <submittedName>
        <fullName evidence="1">Uncharacterized protein</fullName>
    </submittedName>
</protein>